<sequence>MLIKSYNTPADFIEQTTSAPYLIKSAFARKGSNGEIIQIHDRESINEVMLSVLISSIPILGTIRGLARMYSLWSVKNRSLDTARDLGQHSTIAIFEILGLAPLLLALQISSMAVTSILVLTILLVVLTIGGIGFLAYCSITKLIECINKSCCSR</sequence>
<evidence type="ECO:0000256" key="1">
    <source>
        <dbReference type="SAM" id="Phobius"/>
    </source>
</evidence>
<dbReference type="Proteomes" id="UP000320536">
    <property type="component" value="Chromosome"/>
</dbReference>
<dbReference type="RefSeq" id="WP_014943868.1">
    <property type="nucleotide sequence ID" value="NZ_CP041038.1"/>
</dbReference>
<proteinExistence type="predicted"/>
<keyword evidence="1" id="KW-1133">Transmembrane helix</keyword>
<feature type="transmembrane region" description="Helical" evidence="1">
    <location>
        <begin position="114"/>
        <end position="137"/>
    </location>
</feature>
<name>A0ABX5VYM2_9CHLA</name>
<gene>
    <name evidence="2" type="ORF">FI836_00465</name>
</gene>
<evidence type="ECO:0000313" key="2">
    <source>
        <dbReference type="EMBL" id="QDE36814.1"/>
    </source>
</evidence>
<protein>
    <submittedName>
        <fullName evidence="2">Uncharacterized protein</fullName>
    </submittedName>
</protein>
<reference evidence="2 3" key="1">
    <citation type="journal article" date="2020" name="Data Brief">
        <title>Data of de novo genome assembly of the Chlamydia psittaci strain isolated from the livestock in Volga Region, Russian Federation.</title>
        <authorList>
            <person name="Feodorova V.A."/>
            <person name="Zaitsev S.S."/>
            <person name="Khizhnyakova M.A."/>
            <person name="Saltykov Y.V."/>
            <person name="Evstifeev V.V."/>
            <person name="Khusainov F.M."/>
            <person name="Yakovlev S.I."/>
            <person name="Larionova O.S."/>
            <person name="Motin V.L."/>
        </authorList>
    </citation>
    <scope>NUCLEOTIDE SEQUENCE [LARGE SCALE GENOMIC DNA]</scope>
    <source>
        <strain evidence="2 3">Rostinovo-70</strain>
    </source>
</reference>
<dbReference type="EMBL" id="CP041038">
    <property type="protein sequence ID" value="QDE36814.1"/>
    <property type="molecule type" value="Genomic_DNA"/>
</dbReference>
<accession>A0ABX5VYM2</accession>
<evidence type="ECO:0000313" key="3">
    <source>
        <dbReference type="Proteomes" id="UP000320536"/>
    </source>
</evidence>
<organism evidence="2 3">
    <name type="scientific">Chlamydophila parapsittaci</name>
    <dbReference type="NCBI Taxonomy" id="344886"/>
    <lineage>
        <taxon>Bacteria</taxon>
        <taxon>Pseudomonadati</taxon>
        <taxon>Chlamydiota</taxon>
        <taxon>Chlamydiia</taxon>
        <taxon>Chlamydiales</taxon>
        <taxon>Chlamydiaceae</taxon>
        <taxon>Chlamydia/Chlamydophila group</taxon>
        <taxon>Chlamydia</taxon>
    </lineage>
</organism>
<keyword evidence="1" id="KW-0812">Transmembrane</keyword>
<keyword evidence="1" id="KW-0472">Membrane</keyword>
<keyword evidence="3" id="KW-1185">Reference proteome</keyword>
<feature type="transmembrane region" description="Helical" evidence="1">
    <location>
        <begin position="87"/>
        <end position="107"/>
    </location>
</feature>